<comment type="caution">
    <text evidence="2">The sequence shown here is derived from an EMBL/GenBank/DDBJ whole genome shotgun (WGS) entry which is preliminary data.</text>
</comment>
<keyword evidence="3" id="KW-1185">Reference proteome</keyword>
<name>A0A9P6ANB9_9AGAM</name>
<evidence type="ECO:0000256" key="1">
    <source>
        <dbReference type="SAM" id="Phobius"/>
    </source>
</evidence>
<feature type="transmembrane region" description="Helical" evidence="1">
    <location>
        <begin position="52"/>
        <end position="78"/>
    </location>
</feature>
<evidence type="ECO:0000313" key="3">
    <source>
        <dbReference type="Proteomes" id="UP000886523"/>
    </source>
</evidence>
<gene>
    <name evidence="2" type="ORF">BS47DRAFT_1397686</name>
</gene>
<evidence type="ECO:0000313" key="2">
    <source>
        <dbReference type="EMBL" id="KAF9508604.1"/>
    </source>
</evidence>
<keyword evidence="1" id="KW-1133">Transmembrane helix</keyword>
<proteinExistence type="predicted"/>
<keyword evidence="1" id="KW-0472">Membrane</keyword>
<feature type="transmembrane region" description="Helical" evidence="1">
    <location>
        <begin position="84"/>
        <end position="106"/>
    </location>
</feature>
<protein>
    <submittedName>
        <fullName evidence="2">Uncharacterized protein</fullName>
    </submittedName>
</protein>
<keyword evidence="1" id="KW-0812">Transmembrane</keyword>
<sequence>MPLMLRPLMLIPPISLLTILLVIPPATLAILLAVLLTILLMIPPIALSIPLAVLLTILLMIPPTTLAILLAVLLAILLTIPPSLLHVFLLSLWLLSSLSMLALLVYPIHNILAAVHEVQAEHPRMLAQNLCNIICRALKVTLGCITPAYHQEHLMLIEPEGSNTMKILSGLLAIIQEYPQAIGVPQVPTIDHLGFEMITE</sequence>
<dbReference type="AlphaFoldDB" id="A0A9P6ANB9"/>
<feature type="transmembrane region" description="Helical" evidence="1">
    <location>
        <begin position="14"/>
        <end position="40"/>
    </location>
</feature>
<organism evidence="2 3">
    <name type="scientific">Hydnum rufescens UP504</name>
    <dbReference type="NCBI Taxonomy" id="1448309"/>
    <lineage>
        <taxon>Eukaryota</taxon>
        <taxon>Fungi</taxon>
        <taxon>Dikarya</taxon>
        <taxon>Basidiomycota</taxon>
        <taxon>Agaricomycotina</taxon>
        <taxon>Agaricomycetes</taxon>
        <taxon>Cantharellales</taxon>
        <taxon>Hydnaceae</taxon>
        <taxon>Hydnum</taxon>
    </lineage>
</organism>
<dbReference type="Proteomes" id="UP000886523">
    <property type="component" value="Unassembled WGS sequence"/>
</dbReference>
<accession>A0A9P6ANB9</accession>
<reference evidence="2" key="1">
    <citation type="journal article" date="2020" name="Nat. Commun.">
        <title>Large-scale genome sequencing of mycorrhizal fungi provides insights into the early evolution of symbiotic traits.</title>
        <authorList>
            <person name="Miyauchi S."/>
            <person name="Kiss E."/>
            <person name="Kuo A."/>
            <person name="Drula E."/>
            <person name="Kohler A."/>
            <person name="Sanchez-Garcia M."/>
            <person name="Morin E."/>
            <person name="Andreopoulos B."/>
            <person name="Barry K.W."/>
            <person name="Bonito G."/>
            <person name="Buee M."/>
            <person name="Carver A."/>
            <person name="Chen C."/>
            <person name="Cichocki N."/>
            <person name="Clum A."/>
            <person name="Culley D."/>
            <person name="Crous P.W."/>
            <person name="Fauchery L."/>
            <person name="Girlanda M."/>
            <person name="Hayes R.D."/>
            <person name="Keri Z."/>
            <person name="LaButti K."/>
            <person name="Lipzen A."/>
            <person name="Lombard V."/>
            <person name="Magnuson J."/>
            <person name="Maillard F."/>
            <person name="Murat C."/>
            <person name="Nolan M."/>
            <person name="Ohm R.A."/>
            <person name="Pangilinan J."/>
            <person name="Pereira M.F."/>
            <person name="Perotto S."/>
            <person name="Peter M."/>
            <person name="Pfister S."/>
            <person name="Riley R."/>
            <person name="Sitrit Y."/>
            <person name="Stielow J.B."/>
            <person name="Szollosi G."/>
            <person name="Zifcakova L."/>
            <person name="Stursova M."/>
            <person name="Spatafora J.W."/>
            <person name="Tedersoo L."/>
            <person name="Vaario L.M."/>
            <person name="Yamada A."/>
            <person name="Yan M."/>
            <person name="Wang P."/>
            <person name="Xu J."/>
            <person name="Bruns T."/>
            <person name="Baldrian P."/>
            <person name="Vilgalys R."/>
            <person name="Dunand C."/>
            <person name="Henrissat B."/>
            <person name="Grigoriev I.V."/>
            <person name="Hibbett D."/>
            <person name="Nagy L.G."/>
            <person name="Martin F.M."/>
        </authorList>
    </citation>
    <scope>NUCLEOTIDE SEQUENCE</scope>
    <source>
        <strain evidence="2">UP504</strain>
    </source>
</reference>
<dbReference type="EMBL" id="MU129055">
    <property type="protein sequence ID" value="KAF9508604.1"/>
    <property type="molecule type" value="Genomic_DNA"/>
</dbReference>